<evidence type="ECO:0000313" key="2">
    <source>
        <dbReference type="Proteomes" id="UP000054928"/>
    </source>
</evidence>
<dbReference type="EMBL" id="CCYD01002939">
    <property type="protein sequence ID" value="CEG48590.1"/>
    <property type="molecule type" value="Genomic_DNA"/>
</dbReference>
<dbReference type="GeneID" id="59052937"/>
<sequence length="79" mass="9248">MFTCVDHELCREIEVVHSSFMHLLDCKRATKLTVVYPNCRSHHFKLQRNYEELATQTMKRCIRTFVGNGDKEDTGTCHS</sequence>
<reference evidence="2" key="1">
    <citation type="submission" date="2014-09" db="EMBL/GenBank/DDBJ databases">
        <authorList>
            <person name="Sharma Rahul"/>
            <person name="Thines Marco"/>
        </authorList>
    </citation>
    <scope>NUCLEOTIDE SEQUENCE [LARGE SCALE GENOMIC DNA]</scope>
</reference>
<proteinExistence type="predicted"/>
<dbReference type="Proteomes" id="UP000054928">
    <property type="component" value="Unassembled WGS sequence"/>
</dbReference>
<keyword evidence="2" id="KW-1185">Reference proteome</keyword>
<evidence type="ECO:0000313" key="1">
    <source>
        <dbReference type="EMBL" id="CEG48590.1"/>
    </source>
</evidence>
<name>A0A0P1B3Q3_PLAHL</name>
<accession>A0A0P1B3Q3</accession>
<organism evidence="1 2">
    <name type="scientific">Plasmopara halstedii</name>
    <name type="common">Downy mildew of sunflower</name>
    <dbReference type="NCBI Taxonomy" id="4781"/>
    <lineage>
        <taxon>Eukaryota</taxon>
        <taxon>Sar</taxon>
        <taxon>Stramenopiles</taxon>
        <taxon>Oomycota</taxon>
        <taxon>Peronosporomycetes</taxon>
        <taxon>Peronosporales</taxon>
        <taxon>Peronosporaceae</taxon>
        <taxon>Plasmopara</taxon>
    </lineage>
</organism>
<protein>
    <submittedName>
        <fullName evidence="1">Uncharacterized protein</fullName>
    </submittedName>
</protein>
<dbReference type="AlphaFoldDB" id="A0A0P1B3Q3"/>
<dbReference type="RefSeq" id="XP_036263459.1">
    <property type="nucleotide sequence ID" value="XM_036407214.1"/>
</dbReference>